<keyword evidence="4 6" id="KW-0378">Hydrolase</keyword>
<feature type="compositionally biased region" description="Polar residues" evidence="7">
    <location>
        <begin position="383"/>
        <end position="397"/>
    </location>
</feature>
<evidence type="ECO:0000313" key="10">
    <source>
        <dbReference type="EMBL" id="PHH50969.1"/>
    </source>
</evidence>
<proteinExistence type="inferred from homology"/>
<evidence type="ECO:0000256" key="3">
    <source>
        <dbReference type="ARBA" id="ARBA00012601"/>
    </source>
</evidence>
<keyword evidence="11" id="KW-1185">Reference proteome</keyword>
<evidence type="ECO:0000256" key="1">
    <source>
        <dbReference type="ARBA" id="ARBA00000966"/>
    </source>
</evidence>
<dbReference type="InterPro" id="IPR001547">
    <property type="entry name" value="Glyco_hydro_5"/>
</dbReference>
<dbReference type="PANTHER" id="PTHR34142">
    <property type="entry name" value="ENDO-BETA-1,4-GLUCANASE A"/>
    <property type="match status" value="1"/>
</dbReference>
<dbReference type="EC" id="3.2.1.4" evidence="3"/>
<gene>
    <name evidence="10" type="primary">egl2</name>
    <name evidence="10" type="ORF">CFIMG_004681RA</name>
</gene>
<dbReference type="SUPFAM" id="SSF51445">
    <property type="entry name" value="(Trans)glycosidases"/>
    <property type="match status" value="1"/>
</dbReference>
<evidence type="ECO:0000313" key="11">
    <source>
        <dbReference type="Proteomes" id="UP000222788"/>
    </source>
</evidence>
<evidence type="ECO:0000256" key="5">
    <source>
        <dbReference type="ARBA" id="ARBA00023295"/>
    </source>
</evidence>
<evidence type="ECO:0000256" key="6">
    <source>
        <dbReference type="RuleBase" id="RU361153"/>
    </source>
</evidence>
<feature type="compositionally biased region" description="Low complexity" evidence="7">
    <location>
        <begin position="353"/>
        <end position="374"/>
    </location>
</feature>
<evidence type="ECO:0000256" key="4">
    <source>
        <dbReference type="ARBA" id="ARBA00022801"/>
    </source>
</evidence>
<protein>
    <recommendedName>
        <fullName evidence="3">cellulase</fullName>
        <ecNumber evidence="3">3.2.1.4</ecNumber>
    </recommendedName>
</protein>
<feature type="region of interest" description="Disordered" evidence="7">
    <location>
        <begin position="345"/>
        <end position="397"/>
    </location>
</feature>
<dbReference type="GO" id="GO:0009251">
    <property type="term" value="P:glucan catabolic process"/>
    <property type="evidence" value="ECO:0007669"/>
    <property type="project" value="TreeGrafter"/>
</dbReference>
<evidence type="ECO:0000256" key="8">
    <source>
        <dbReference type="SAM" id="SignalP"/>
    </source>
</evidence>
<keyword evidence="8" id="KW-0732">Signal</keyword>
<dbReference type="Proteomes" id="UP000222788">
    <property type="component" value="Unassembled WGS sequence"/>
</dbReference>
<keyword evidence="5 6" id="KW-0326">Glycosidase</keyword>
<feature type="chain" id="PRO_5013310564" description="cellulase" evidence="8">
    <location>
        <begin position="17"/>
        <end position="427"/>
    </location>
</feature>
<evidence type="ECO:0000256" key="2">
    <source>
        <dbReference type="ARBA" id="ARBA00005641"/>
    </source>
</evidence>
<comment type="similarity">
    <text evidence="2 6">Belongs to the glycosyl hydrolase 5 (cellulase A) family.</text>
</comment>
<dbReference type="InterPro" id="IPR018087">
    <property type="entry name" value="Glyco_hydro_5_CS"/>
</dbReference>
<evidence type="ECO:0000259" key="9">
    <source>
        <dbReference type="Pfam" id="PF00150"/>
    </source>
</evidence>
<dbReference type="OrthoDB" id="5823761at2759"/>
<feature type="domain" description="Glycoside hydrolase family 5" evidence="9">
    <location>
        <begin position="55"/>
        <end position="306"/>
    </location>
</feature>
<dbReference type="PANTHER" id="PTHR34142:SF5">
    <property type="entry name" value="CBM1 DOMAIN-CONTAINING PROTEIN"/>
    <property type="match status" value="1"/>
</dbReference>
<name>A0A2C5WIA5_9PEZI</name>
<comment type="catalytic activity">
    <reaction evidence="1">
        <text>Endohydrolysis of (1-&gt;4)-beta-D-glucosidic linkages in cellulose, lichenin and cereal beta-D-glucans.</text>
        <dbReference type="EC" id="3.2.1.4"/>
    </reaction>
</comment>
<reference evidence="10 11" key="2">
    <citation type="journal article" date="2013" name="IMA Fungus">
        <title>IMA Genome-F 1: Ceratocystis fimbriata: Draft nuclear genome sequence for the plant pathogen, Ceratocystis fimbriata.</title>
        <authorList>
            <person name="Wilken P.M."/>
            <person name="Steenkamp E.T."/>
            <person name="Wingfield M.J."/>
            <person name="de Beer Z.W."/>
            <person name="Wingfield B.D."/>
        </authorList>
    </citation>
    <scope>NUCLEOTIDE SEQUENCE [LARGE SCALE GENOMIC DNA]</scope>
    <source>
        <strain evidence="10 11">CBS 114723</strain>
    </source>
</reference>
<sequence>MRIPYSMMAFAGLASAVQLYRGVAIAGADFGCDIDGTCDLTQIIFPLKEYSDVNGVDQMRHFIRDHDLNMFRLPISWHFLTAKRGGSTLDKDNFNQYQDLVNACLDTGAYCQIDLHNFAHYEGQIIGQGGPTNEVFGKLWTNIMEPWKDDDHVIVGVMNEPHDLDIKLWADTCQHVVNELRKSGATSQMILLPGNNFTNSATMIENGSGEAMLAVTNPDGSTDNLILDIHQYLDVDNSGSHLECVRDNVDSFTKLAEFLRKNKRLGMISETGASTDSTCLDRFCKQNEAILSNDDVYIGLTGWSAGSFNKEYMMNMSPEWVKDKFVDNALFQTCLADLWDDQSGTKNTVTPRTTATATTTADSTATNSDATATDGSGRAVVAATTSGSTGAQETGPSSAAVGMTMGGVFGTAQLLSMGAGLAVILVL</sequence>
<dbReference type="Gene3D" id="3.20.20.80">
    <property type="entry name" value="Glycosidases"/>
    <property type="match status" value="1"/>
</dbReference>
<dbReference type="PROSITE" id="PS00659">
    <property type="entry name" value="GLYCOSYL_HYDROL_F5"/>
    <property type="match status" value="1"/>
</dbReference>
<feature type="signal peptide" evidence="8">
    <location>
        <begin position="1"/>
        <end position="16"/>
    </location>
</feature>
<dbReference type="AlphaFoldDB" id="A0A2C5WIA5"/>
<reference evidence="10 11" key="1">
    <citation type="journal article" date="2013" name="Fungal Biol.">
        <title>Analysis of microsatellite markers in the genome of the plant pathogen Ceratocystis fimbriata.</title>
        <authorList>
            <person name="Simpson M.C."/>
            <person name="Wilken P.M."/>
            <person name="Coetzee M.P."/>
            <person name="Wingfield M.J."/>
            <person name="Wingfield B.D."/>
        </authorList>
    </citation>
    <scope>NUCLEOTIDE SEQUENCE [LARGE SCALE GENOMIC DNA]</scope>
    <source>
        <strain evidence="10 11">CBS 114723</strain>
    </source>
</reference>
<dbReference type="GO" id="GO:0008810">
    <property type="term" value="F:cellulase activity"/>
    <property type="evidence" value="ECO:0007669"/>
    <property type="project" value="UniProtKB-EC"/>
</dbReference>
<dbReference type="EMBL" id="APWK03000107">
    <property type="protein sequence ID" value="PHH50969.1"/>
    <property type="molecule type" value="Genomic_DNA"/>
</dbReference>
<dbReference type="STRING" id="1035309.A0A2C5WIA5"/>
<accession>A0A2C5WIA5</accession>
<comment type="caution">
    <text evidence="10">The sequence shown here is derived from an EMBL/GenBank/DDBJ whole genome shotgun (WGS) entry which is preliminary data.</text>
</comment>
<evidence type="ECO:0000256" key="7">
    <source>
        <dbReference type="SAM" id="MobiDB-lite"/>
    </source>
</evidence>
<dbReference type="InterPro" id="IPR017853">
    <property type="entry name" value="GH"/>
</dbReference>
<dbReference type="Pfam" id="PF00150">
    <property type="entry name" value="Cellulase"/>
    <property type="match status" value="1"/>
</dbReference>
<organism evidence="10 11">
    <name type="scientific">Ceratocystis fimbriata CBS 114723</name>
    <dbReference type="NCBI Taxonomy" id="1035309"/>
    <lineage>
        <taxon>Eukaryota</taxon>
        <taxon>Fungi</taxon>
        <taxon>Dikarya</taxon>
        <taxon>Ascomycota</taxon>
        <taxon>Pezizomycotina</taxon>
        <taxon>Sordariomycetes</taxon>
        <taxon>Hypocreomycetidae</taxon>
        <taxon>Microascales</taxon>
        <taxon>Ceratocystidaceae</taxon>
        <taxon>Ceratocystis</taxon>
    </lineage>
</organism>